<dbReference type="EMBL" id="JACDUL010000004">
    <property type="protein sequence ID" value="MBA2862661.1"/>
    <property type="molecule type" value="Genomic_DNA"/>
</dbReference>
<comment type="caution">
    <text evidence="1">The sequence shown here is derived from an EMBL/GenBank/DDBJ whole genome shotgun (WGS) entry which is preliminary data.</text>
</comment>
<protein>
    <submittedName>
        <fullName evidence="1">Uncharacterized protein</fullName>
    </submittedName>
</protein>
<dbReference type="Proteomes" id="UP000533207">
    <property type="component" value="Unassembled WGS sequence"/>
</dbReference>
<proteinExistence type="predicted"/>
<organism evidence="1 2">
    <name type="scientific">Methanococcus maripaludis</name>
    <name type="common">Methanococcus deltae</name>
    <dbReference type="NCBI Taxonomy" id="39152"/>
    <lineage>
        <taxon>Archaea</taxon>
        <taxon>Methanobacteriati</taxon>
        <taxon>Methanobacteriota</taxon>
        <taxon>Methanomada group</taxon>
        <taxon>Methanococci</taxon>
        <taxon>Methanococcales</taxon>
        <taxon>Methanococcaceae</taxon>
        <taxon>Methanococcus</taxon>
    </lineage>
</organism>
<sequence>MDEYNHEYRYYLYLVKNSDSFEECIKNNVEIVLKIPELLEVVSQEISIAEKMFLLYHNKCYGFEISKSDKYALSYFNYLRENILYDIYCKKCLDINISESENHYFYELNIKKAPVYRHDLFIEYILSEFNSYIEVLAKLKNAVV</sequence>
<accession>A0A7J9PHS1</accession>
<gene>
    <name evidence="1" type="ORF">HNP90_001558</name>
</gene>
<dbReference type="RefSeq" id="WP_012068262.1">
    <property type="nucleotide sequence ID" value="NZ_JACDUL010000004.1"/>
</dbReference>
<reference evidence="1 2" key="1">
    <citation type="submission" date="2020-07" db="EMBL/GenBank/DDBJ databases">
        <title>Genomic Encyclopedia of Type Strains, Phase IV (KMG-V): Genome sequencing to study the core and pangenomes of soil and plant-associated prokaryotes.</title>
        <authorList>
            <person name="Whitman W."/>
        </authorList>
    </citation>
    <scope>NUCLEOTIDE SEQUENCE [LARGE SCALE GENOMIC DNA]</scope>
    <source>
        <strain evidence="1 2">C8</strain>
    </source>
</reference>
<name>A0A7J9PHS1_METMI</name>
<evidence type="ECO:0000313" key="1">
    <source>
        <dbReference type="EMBL" id="MBA2862661.1"/>
    </source>
</evidence>
<dbReference type="AlphaFoldDB" id="A0A7J9PHS1"/>
<evidence type="ECO:0000313" key="2">
    <source>
        <dbReference type="Proteomes" id="UP000533207"/>
    </source>
</evidence>